<dbReference type="AlphaFoldDB" id="A0AAV3RNW4"/>
<dbReference type="InterPro" id="IPR052343">
    <property type="entry name" value="Retrotransposon-Effector_Assoc"/>
</dbReference>
<name>A0AAV3RNW4_LITER</name>
<dbReference type="PANTHER" id="PTHR46890:SF48">
    <property type="entry name" value="RNA-DIRECTED DNA POLYMERASE"/>
    <property type="match status" value="1"/>
</dbReference>
<evidence type="ECO:0000313" key="2">
    <source>
        <dbReference type="Proteomes" id="UP001454036"/>
    </source>
</evidence>
<evidence type="ECO:0000313" key="1">
    <source>
        <dbReference type="EMBL" id="GAA0177833.1"/>
    </source>
</evidence>
<organism evidence="1 2">
    <name type="scientific">Lithospermum erythrorhizon</name>
    <name type="common">Purple gromwell</name>
    <name type="synonym">Lithospermum officinale var. erythrorhizon</name>
    <dbReference type="NCBI Taxonomy" id="34254"/>
    <lineage>
        <taxon>Eukaryota</taxon>
        <taxon>Viridiplantae</taxon>
        <taxon>Streptophyta</taxon>
        <taxon>Embryophyta</taxon>
        <taxon>Tracheophyta</taxon>
        <taxon>Spermatophyta</taxon>
        <taxon>Magnoliopsida</taxon>
        <taxon>eudicotyledons</taxon>
        <taxon>Gunneridae</taxon>
        <taxon>Pentapetalae</taxon>
        <taxon>asterids</taxon>
        <taxon>lamiids</taxon>
        <taxon>Boraginales</taxon>
        <taxon>Boraginaceae</taxon>
        <taxon>Boraginoideae</taxon>
        <taxon>Lithospermeae</taxon>
        <taxon>Lithospermum</taxon>
    </lineage>
</organism>
<dbReference type="EMBL" id="BAABME010028273">
    <property type="protein sequence ID" value="GAA0177833.1"/>
    <property type="molecule type" value="Genomic_DNA"/>
</dbReference>
<keyword evidence="2" id="KW-1185">Reference proteome</keyword>
<accession>A0AAV3RNW4</accession>
<dbReference type="PANTHER" id="PTHR46890">
    <property type="entry name" value="NON-LTR RETROLELEMENT REVERSE TRANSCRIPTASE-LIKE PROTEIN-RELATED"/>
    <property type="match status" value="1"/>
</dbReference>
<proteinExistence type="predicted"/>
<evidence type="ECO:0008006" key="3">
    <source>
        <dbReference type="Google" id="ProtNLM"/>
    </source>
</evidence>
<protein>
    <recommendedName>
        <fullName evidence="3">Reverse transcriptase</fullName>
    </recommendedName>
</protein>
<dbReference type="Proteomes" id="UP001454036">
    <property type="component" value="Unassembled WGS sequence"/>
</dbReference>
<comment type="caution">
    <text evidence="1">The sequence shown here is derived from an EMBL/GenBank/DDBJ whole genome shotgun (WGS) entry which is preliminary data.</text>
</comment>
<reference evidence="1 2" key="1">
    <citation type="submission" date="2024-01" db="EMBL/GenBank/DDBJ databases">
        <title>The complete chloroplast genome sequence of Lithospermum erythrorhizon: insights into the phylogenetic relationship among Boraginaceae species and the maternal lineages of purple gromwells.</title>
        <authorList>
            <person name="Okada T."/>
            <person name="Watanabe K."/>
        </authorList>
    </citation>
    <scope>NUCLEOTIDE SEQUENCE [LARGE SCALE GENOMIC DNA]</scope>
</reference>
<gene>
    <name evidence="1" type="ORF">LIER_42154</name>
</gene>
<sequence length="140" mass="15847">MTFIREDVKRGLFSGQVPGSEWHVSLFLSVLLGYSRGDLCDMVLNYVNQEIFLRKFNFTVITLIPKVPNPVDISQFRPIALCNTTTKLVAKVLVERLKKVFGTIVSETQSAFVPNRLIKNNILLAYEVSGEMDLDDYALC</sequence>